<organism evidence="1 2">
    <name type="scientific">Pleodorina starrii</name>
    <dbReference type="NCBI Taxonomy" id="330485"/>
    <lineage>
        <taxon>Eukaryota</taxon>
        <taxon>Viridiplantae</taxon>
        <taxon>Chlorophyta</taxon>
        <taxon>core chlorophytes</taxon>
        <taxon>Chlorophyceae</taxon>
        <taxon>CS clade</taxon>
        <taxon>Chlamydomonadales</taxon>
        <taxon>Volvocaceae</taxon>
        <taxon>Pleodorina</taxon>
    </lineage>
</organism>
<proteinExistence type="predicted"/>
<sequence>MSSALRPQGPRTVVASGHSSVLHVHAFSSFNALVKSPVMVRVTAARGVVPARLQRSSPSRLVCARSDLGDSLKEMAALDDLIDQLLSAKSQQQMAQLVAENIMAIDTKFWMRIATRNDTAATKEDKERLQGVATSVMVLVDAVRRRTEQQLEDSGKVLQDILVAAADEKGEWYLPLTDEQVQRVRDALERHSSRLDEALLSNAFAWIKKSSEDGFDGMVQLLQMVLQLYAARELRTQETQGVEGALNQLLYAEERQWYPLLRSLAADGSVSEASFMEALQRRMEGVVLGLQSGSYAQRVQAEYLKEVESRAKSVFKELAAAGKAQHQN</sequence>
<dbReference type="AlphaFoldDB" id="A0A9W6BMX0"/>
<name>A0A9W6BMX0_9CHLO</name>
<dbReference type="PANTHER" id="PTHR36348">
    <property type="entry name" value="EXPRESSED PROTEIN"/>
    <property type="match status" value="1"/>
</dbReference>
<reference evidence="1 2" key="1">
    <citation type="journal article" date="2023" name="Commun. Biol.">
        <title>Reorganization of the ancestral sex-determining regions during the evolution of trioecy in Pleodorina starrii.</title>
        <authorList>
            <person name="Takahashi K."/>
            <person name="Suzuki S."/>
            <person name="Kawai-Toyooka H."/>
            <person name="Yamamoto K."/>
            <person name="Hamaji T."/>
            <person name="Ootsuki R."/>
            <person name="Yamaguchi H."/>
            <person name="Kawachi M."/>
            <person name="Higashiyama T."/>
            <person name="Nozaki H."/>
        </authorList>
    </citation>
    <scope>NUCLEOTIDE SEQUENCE [LARGE SCALE GENOMIC DNA]</scope>
    <source>
        <strain evidence="1 2">NIES-4479</strain>
    </source>
</reference>
<dbReference type="OrthoDB" id="2020333at2759"/>
<comment type="caution">
    <text evidence="1">The sequence shown here is derived from an EMBL/GenBank/DDBJ whole genome shotgun (WGS) entry which is preliminary data.</text>
</comment>
<gene>
    <name evidence="1" type="primary">PLEST012123</name>
    <name evidence="1" type="ORF">PLESTB_000847400</name>
</gene>
<evidence type="ECO:0000313" key="1">
    <source>
        <dbReference type="EMBL" id="GLC54291.1"/>
    </source>
</evidence>
<evidence type="ECO:0000313" key="2">
    <source>
        <dbReference type="Proteomes" id="UP001165080"/>
    </source>
</evidence>
<dbReference type="Proteomes" id="UP001165080">
    <property type="component" value="Unassembled WGS sequence"/>
</dbReference>
<dbReference type="EMBL" id="BRXU01000010">
    <property type="protein sequence ID" value="GLC54291.1"/>
    <property type="molecule type" value="Genomic_DNA"/>
</dbReference>
<protein>
    <submittedName>
        <fullName evidence="1">Uncharacterized protein</fullName>
    </submittedName>
</protein>
<dbReference type="PANTHER" id="PTHR36348:SF1">
    <property type="entry name" value="EXPRESSED PROTEIN"/>
    <property type="match status" value="1"/>
</dbReference>
<accession>A0A9W6BMX0</accession>
<keyword evidence="2" id="KW-1185">Reference proteome</keyword>